<dbReference type="RefSeq" id="WP_248664918.1">
    <property type="nucleotide sequence ID" value="NZ_JALPRX010000001.1"/>
</dbReference>
<proteinExistence type="predicted"/>
<protein>
    <submittedName>
        <fullName evidence="2">DUF1127 domain-containing protein</fullName>
    </submittedName>
</protein>
<dbReference type="Pfam" id="PF06568">
    <property type="entry name" value="YjiS-like"/>
    <property type="match status" value="1"/>
</dbReference>
<sequence>MPVHVATRATALEAHAFRPAVPSVWRGALDWFRRARTAIVTRRELAAMDERMLADIGLSRSDAAREANRPFWEIEAPPRG</sequence>
<name>A0A9X1YAD7_9PROT</name>
<evidence type="ECO:0000313" key="2">
    <source>
        <dbReference type="EMBL" id="MCK8782791.1"/>
    </source>
</evidence>
<dbReference type="Proteomes" id="UP001139516">
    <property type="component" value="Unassembled WGS sequence"/>
</dbReference>
<evidence type="ECO:0000259" key="1">
    <source>
        <dbReference type="Pfam" id="PF06568"/>
    </source>
</evidence>
<evidence type="ECO:0000313" key="3">
    <source>
        <dbReference type="Proteomes" id="UP001139516"/>
    </source>
</evidence>
<feature type="domain" description="YjiS-like" evidence="1">
    <location>
        <begin position="29"/>
        <end position="63"/>
    </location>
</feature>
<organism evidence="2 3">
    <name type="scientific">Roseomonas acroporae</name>
    <dbReference type="NCBI Taxonomy" id="2937791"/>
    <lineage>
        <taxon>Bacteria</taxon>
        <taxon>Pseudomonadati</taxon>
        <taxon>Pseudomonadota</taxon>
        <taxon>Alphaproteobacteria</taxon>
        <taxon>Acetobacterales</taxon>
        <taxon>Roseomonadaceae</taxon>
        <taxon>Roseomonas</taxon>
    </lineage>
</organism>
<gene>
    <name evidence="2" type="ORF">M0638_00150</name>
</gene>
<dbReference type="EMBL" id="JALPRX010000001">
    <property type="protein sequence ID" value="MCK8782791.1"/>
    <property type="molecule type" value="Genomic_DNA"/>
</dbReference>
<keyword evidence="3" id="KW-1185">Reference proteome</keyword>
<comment type="caution">
    <text evidence="2">The sequence shown here is derived from an EMBL/GenBank/DDBJ whole genome shotgun (WGS) entry which is preliminary data.</text>
</comment>
<reference evidence="2" key="1">
    <citation type="submission" date="2022-04" db="EMBL/GenBank/DDBJ databases">
        <title>Roseomonas acroporae sp. nov., isolated from coral Acropora digitifera.</title>
        <authorList>
            <person name="Sun H."/>
        </authorList>
    </citation>
    <scope>NUCLEOTIDE SEQUENCE</scope>
    <source>
        <strain evidence="2">NAR14</strain>
    </source>
</reference>
<dbReference type="InterPro" id="IPR009506">
    <property type="entry name" value="YjiS-like"/>
</dbReference>
<accession>A0A9X1YAD7</accession>
<dbReference type="AlphaFoldDB" id="A0A9X1YAD7"/>